<feature type="transmembrane region" description="Helical" evidence="2">
    <location>
        <begin position="109"/>
        <end position="127"/>
    </location>
</feature>
<feature type="compositionally biased region" description="Polar residues" evidence="1">
    <location>
        <begin position="18"/>
        <end position="28"/>
    </location>
</feature>
<dbReference type="Proteomes" id="UP000448575">
    <property type="component" value="Unassembled WGS sequence"/>
</dbReference>
<proteinExistence type="predicted"/>
<feature type="transmembrane region" description="Helical" evidence="2">
    <location>
        <begin position="139"/>
        <end position="160"/>
    </location>
</feature>
<dbReference type="Gene3D" id="3.30.70.970">
    <property type="entry name" value="RraB-like"/>
    <property type="match status" value="1"/>
</dbReference>
<protein>
    <recommendedName>
        <fullName evidence="3">Regulator of ribonuclease activity B domain-containing protein</fullName>
    </recommendedName>
</protein>
<organism evidence="4 5">
    <name type="scientific">Pseudoduganella guangdongensis</name>
    <dbReference type="NCBI Taxonomy" id="2692179"/>
    <lineage>
        <taxon>Bacteria</taxon>
        <taxon>Pseudomonadati</taxon>
        <taxon>Pseudomonadota</taxon>
        <taxon>Betaproteobacteria</taxon>
        <taxon>Burkholderiales</taxon>
        <taxon>Oxalobacteraceae</taxon>
        <taxon>Telluria group</taxon>
        <taxon>Pseudoduganella</taxon>
    </lineage>
</organism>
<evidence type="ECO:0000256" key="2">
    <source>
        <dbReference type="SAM" id="Phobius"/>
    </source>
</evidence>
<evidence type="ECO:0000256" key="1">
    <source>
        <dbReference type="SAM" id="MobiDB-lite"/>
    </source>
</evidence>
<keyword evidence="2" id="KW-0472">Membrane</keyword>
<dbReference type="EMBL" id="WWCJ01000002">
    <property type="protein sequence ID" value="MYN01298.1"/>
    <property type="molecule type" value="Genomic_DNA"/>
</dbReference>
<dbReference type="Pfam" id="PF06877">
    <property type="entry name" value="RraB"/>
    <property type="match status" value="1"/>
</dbReference>
<gene>
    <name evidence="4" type="ORF">GTP41_04205</name>
</gene>
<keyword evidence="2" id="KW-0812">Transmembrane</keyword>
<name>A0A6N9HCN6_9BURK</name>
<dbReference type="SUPFAM" id="SSF89946">
    <property type="entry name" value="Hypothetical protein VC0424"/>
    <property type="match status" value="1"/>
</dbReference>
<accession>A0A6N9HCN6</accession>
<feature type="transmembrane region" description="Helical" evidence="2">
    <location>
        <begin position="77"/>
        <end position="97"/>
    </location>
</feature>
<evidence type="ECO:0000313" key="5">
    <source>
        <dbReference type="Proteomes" id="UP000448575"/>
    </source>
</evidence>
<keyword evidence="2" id="KW-1133">Transmembrane helix</keyword>
<dbReference type="AlphaFoldDB" id="A0A6N9HCN6"/>
<dbReference type="InterPro" id="IPR009671">
    <property type="entry name" value="RraB_dom"/>
</dbReference>
<dbReference type="RefSeq" id="WP_161024304.1">
    <property type="nucleotide sequence ID" value="NZ_WWCJ01000002.1"/>
</dbReference>
<feature type="region of interest" description="Disordered" evidence="1">
    <location>
        <begin position="15"/>
        <end position="39"/>
    </location>
</feature>
<keyword evidence="5" id="KW-1185">Reference proteome</keyword>
<dbReference type="InterPro" id="IPR036701">
    <property type="entry name" value="RraB-like_sf"/>
</dbReference>
<sequence length="274" mass="30253">MSSKIEIGNIVFEVPEGSSASHSRNSGPEASKPETPEPLEETPYIYRPNDAFQSAVDEARAIASITSGHKPWVLKTWFVLFVIGPLVYAQLFALALAQHKYGWDWMRTVAGANLFILPIWSIYYGIWRRRVKKAKSNRRLFLVLALVGLCGGLFIFGSYARSVPEPAYTDAALVQQLRRAGSDLTQAHGINFYLYFPSESGARWAAGRLGEMGFGISLAAAEGGIPQWQLTASRRMVPNPEELANLRAYFGDLCSSQGGAYDGWDTEVVRAGMH</sequence>
<comment type="caution">
    <text evidence="4">The sequence shown here is derived from an EMBL/GenBank/DDBJ whole genome shotgun (WGS) entry which is preliminary data.</text>
</comment>
<reference evidence="4 5" key="1">
    <citation type="submission" date="2019-12" db="EMBL/GenBank/DDBJ databases">
        <title>Novel species isolated from a subtropical stream in China.</title>
        <authorList>
            <person name="Lu H."/>
        </authorList>
    </citation>
    <scope>NUCLEOTIDE SEQUENCE [LARGE SCALE GENOMIC DNA]</scope>
    <source>
        <strain evidence="4 5">DS3</strain>
    </source>
</reference>
<feature type="domain" description="Regulator of ribonuclease activity B" evidence="3">
    <location>
        <begin position="171"/>
        <end position="266"/>
    </location>
</feature>
<evidence type="ECO:0000259" key="3">
    <source>
        <dbReference type="Pfam" id="PF06877"/>
    </source>
</evidence>
<evidence type="ECO:0000313" key="4">
    <source>
        <dbReference type="EMBL" id="MYN01298.1"/>
    </source>
</evidence>